<feature type="domain" description="RNA polymerase II elongation factor ELL N-terminal" evidence="2">
    <location>
        <begin position="12"/>
        <end position="165"/>
    </location>
</feature>
<keyword evidence="3" id="KW-0251">Elongation factor</keyword>
<dbReference type="AlphaFoldDB" id="A0A0X3NKF3"/>
<name>A0A0X3NKF3_SCHSO</name>
<protein>
    <submittedName>
        <fullName evidence="3">RNA polymerase II elongation factor ELL</fullName>
    </submittedName>
</protein>
<dbReference type="GO" id="GO:0006368">
    <property type="term" value="P:transcription elongation by RNA polymerase II"/>
    <property type="evidence" value="ECO:0007669"/>
    <property type="project" value="InterPro"/>
</dbReference>
<dbReference type="InterPro" id="IPR019464">
    <property type="entry name" value="ELL_N"/>
</dbReference>
<feature type="region of interest" description="Disordered" evidence="1">
    <location>
        <begin position="128"/>
        <end position="169"/>
    </location>
</feature>
<accession>A0A0X3NKF3</accession>
<dbReference type="EMBL" id="GEEE01023110">
    <property type="protein sequence ID" value="JAP40115.1"/>
    <property type="molecule type" value="Transcribed_RNA"/>
</dbReference>
<dbReference type="GO" id="GO:0003746">
    <property type="term" value="F:translation elongation factor activity"/>
    <property type="evidence" value="ECO:0007669"/>
    <property type="project" value="UniProtKB-KW"/>
</dbReference>
<evidence type="ECO:0000313" key="3">
    <source>
        <dbReference type="EMBL" id="JAP40115.1"/>
    </source>
</evidence>
<keyword evidence="3" id="KW-0648">Protein biosynthesis</keyword>
<evidence type="ECO:0000256" key="1">
    <source>
        <dbReference type="SAM" id="MobiDB-lite"/>
    </source>
</evidence>
<dbReference type="GO" id="GO:0008023">
    <property type="term" value="C:transcription elongation factor complex"/>
    <property type="evidence" value="ECO:0007669"/>
    <property type="project" value="InterPro"/>
</dbReference>
<reference evidence="3" key="1">
    <citation type="submission" date="2016-01" db="EMBL/GenBank/DDBJ databases">
        <title>Reference transcriptome for the parasite Schistocephalus solidus: insights into the molecular evolution of parasitism.</title>
        <authorList>
            <person name="Hebert F.O."/>
            <person name="Grambauer S."/>
            <person name="Barber I."/>
            <person name="Landry C.R."/>
            <person name="Aubin-Horth N."/>
        </authorList>
    </citation>
    <scope>NUCLEOTIDE SEQUENCE</scope>
</reference>
<evidence type="ECO:0000259" key="2">
    <source>
        <dbReference type="Pfam" id="PF10390"/>
    </source>
</evidence>
<organism evidence="3">
    <name type="scientific">Schistocephalus solidus</name>
    <name type="common">Tapeworm</name>
    <dbReference type="NCBI Taxonomy" id="70667"/>
    <lineage>
        <taxon>Eukaryota</taxon>
        <taxon>Metazoa</taxon>
        <taxon>Spiralia</taxon>
        <taxon>Lophotrochozoa</taxon>
        <taxon>Platyhelminthes</taxon>
        <taxon>Cestoda</taxon>
        <taxon>Eucestoda</taxon>
        <taxon>Diphyllobothriidea</taxon>
        <taxon>Diphyllobothriidae</taxon>
        <taxon>Schistocephalus</taxon>
    </lineage>
</organism>
<proteinExistence type="predicted"/>
<gene>
    <name evidence="3" type="ORF">TR137376</name>
</gene>
<sequence>MPLESVDGLASENEYFHLRITESFSRILQLVQEQNSRLHLNAENGQLHITVESLEGCKTFQAEFEAPLTEYYSVAAANQSEQWTHLGIITQKIRMVATAESFDQLRQNIVRAEKGTRKTHFRVWENASKETVRETHRKRPSTVLPKRVHNKRSSSARDPTSKSSKPLAITDNVCPTHPLLGLQEISDTSGTSLLNRISEICKTARKRRSDFEARITALYTTTSLSPSARDQELEQIKSDLLAFIDGLLGNEELTRIFPPFSCPRWAASKSPLLAPDKNAVNTPE</sequence>
<dbReference type="Pfam" id="PF10390">
    <property type="entry name" value="ELL"/>
    <property type="match status" value="1"/>
</dbReference>
<feature type="compositionally biased region" description="Basic residues" evidence="1">
    <location>
        <begin position="135"/>
        <end position="154"/>
    </location>
</feature>